<comment type="caution">
    <text evidence="1">The sequence shown here is derived from an EMBL/GenBank/DDBJ whole genome shotgun (WGS) entry which is preliminary data.</text>
</comment>
<accession>A0A8J6XKJ6</accession>
<protein>
    <submittedName>
        <fullName evidence="1">Uncharacterized protein</fullName>
    </submittedName>
</protein>
<gene>
    <name evidence="1" type="ORF">ICL16_42850</name>
</gene>
<evidence type="ECO:0000313" key="2">
    <source>
        <dbReference type="Proteomes" id="UP000629098"/>
    </source>
</evidence>
<sequence>MVQSILEKLFLPNACLHSGFWHICRMTIHAFDTLLARVLAIYNQHIAWTLLGSVRKILPQMCSLTYG</sequence>
<dbReference type="EMBL" id="JACXAE010000130">
    <property type="protein sequence ID" value="MBD2778610.1"/>
    <property type="molecule type" value="Genomic_DNA"/>
</dbReference>
<organism evidence="1 2">
    <name type="scientific">Iningainema tapete BLCC-T55</name>
    <dbReference type="NCBI Taxonomy" id="2748662"/>
    <lineage>
        <taxon>Bacteria</taxon>
        <taxon>Bacillati</taxon>
        <taxon>Cyanobacteriota</taxon>
        <taxon>Cyanophyceae</taxon>
        <taxon>Nostocales</taxon>
        <taxon>Scytonemataceae</taxon>
        <taxon>Iningainema tapete</taxon>
    </lineage>
</organism>
<proteinExistence type="predicted"/>
<dbReference type="AlphaFoldDB" id="A0A8J6XKJ6"/>
<dbReference type="RefSeq" id="WP_190838511.1">
    <property type="nucleotide sequence ID" value="NZ_JACXAE010000130.1"/>
</dbReference>
<reference evidence="1" key="1">
    <citation type="submission" date="2020-09" db="EMBL/GenBank/DDBJ databases">
        <title>Iningainema tapete sp. nov. (Scytonemataceae, Cyanobacteria) from greenhouses in central Florida (USA) produces two types of nodularin with biosynthetic potential for microcystin-LR and anabaenopeptins.</title>
        <authorList>
            <person name="Berthold D.E."/>
            <person name="Lefler F.W."/>
            <person name="Huang I.-S."/>
            <person name="Abdulla H."/>
            <person name="Zimba P.V."/>
            <person name="Laughinghouse H.D. IV."/>
        </authorList>
    </citation>
    <scope>NUCLEOTIDE SEQUENCE</scope>
    <source>
        <strain evidence="1">BLCCT55</strain>
    </source>
</reference>
<keyword evidence="2" id="KW-1185">Reference proteome</keyword>
<dbReference type="Proteomes" id="UP000629098">
    <property type="component" value="Unassembled WGS sequence"/>
</dbReference>
<evidence type="ECO:0000313" key="1">
    <source>
        <dbReference type="EMBL" id="MBD2778610.1"/>
    </source>
</evidence>
<name>A0A8J6XKJ6_9CYAN</name>